<accession>A0A6V8PFS9</accession>
<keyword evidence="2" id="KW-1185">Reference proteome</keyword>
<reference evidence="1 2" key="1">
    <citation type="journal article" date="2020" name="Front. Microbiol.">
        <title>Single-cell genomics of novel Actinobacteria with the Wood-Ljungdahl pathway discovered in a serpentinizing system.</title>
        <authorList>
            <person name="Merino N."/>
            <person name="Kawai M."/>
            <person name="Boyd E.S."/>
            <person name="Colman D.R."/>
            <person name="McGlynn S.E."/>
            <person name="Nealson K.H."/>
            <person name="Kurokawa K."/>
            <person name="Hongoh Y."/>
        </authorList>
    </citation>
    <scope>NUCLEOTIDE SEQUENCE [LARGE SCALE GENOMIC DNA]</scope>
    <source>
        <strain evidence="1 2">S34</strain>
    </source>
</reference>
<feature type="non-terminal residue" evidence="1">
    <location>
        <position position="1"/>
    </location>
</feature>
<protein>
    <submittedName>
        <fullName evidence="1">Uncharacterized protein</fullName>
    </submittedName>
</protein>
<sequence>REYTEKLANKNAEYQEISKSSEEFYNQFSEARTQFQSAMEKVLSQLGPYLDLGPSETGEPPTSS</sequence>
<comment type="caution">
    <text evidence="1">The sequence shown here is derived from an EMBL/GenBank/DDBJ whole genome shotgun (WGS) entry which is preliminary data.</text>
</comment>
<dbReference type="RefSeq" id="WP_219857243.1">
    <property type="nucleotide sequence ID" value="NZ_BLRZ01000129.1"/>
</dbReference>
<dbReference type="Proteomes" id="UP000588083">
    <property type="component" value="Unassembled WGS sequence"/>
</dbReference>
<dbReference type="AlphaFoldDB" id="A0A6V8PFS9"/>
<dbReference type="EMBL" id="BLRZ01000129">
    <property type="protein sequence ID" value="GFP30950.1"/>
    <property type="molecule type" value="Genomic_DNA"/>
</dbReference>
<gene>
    <name evidence="1" type="ORF">HKBW3S34_01869</name>
</gene>
<evidence type="ECO:0000313" key="2">
    <source>
        <dbReference type="Proteomes" id="UP000588083"/>
    </source>
</evidence>
<proteinExistence type="predicted"/>
<name>A0A6V8PFS9_9ACTN</name>
<evidence type="ECO:0000313" key="1">
    <source>
        <dbReference type="EMBL" id="GFP30950.1"/>
    </source>
</evidence>
<organism evidence="1 2">
    <name type="scientific">Candidatus Hakubella thermalkaliphila</name>
    <dbReference type="NCBI Taxonomy" id="2754717"/>
    <lineage>
        <taxon>Bacteria</taxon>
        <taxon>Bacillati</taxon>
        <taxon>Actinomycetota</taxon>
        <taxon>Actinomycetota incertae sedis</taxon>
        <taxon>Candidatus Hakubellales</taxon>
        <taxon>Candidatus Hakubellaceae</taxon>
        <taxon>Candidatus Hakubella</taxon>
    </lineage>
</organism>